<reference evidence="4" key="1">
    <citation type="submission" date="2023-09" db="UniProtKB">
        <authorList>
            <consortium name="Ensembl"/>
        </authorList>
    </citation>
    <scope>IDENTIFICATION</scope>
</reference>
<evidence type="ECO:0000256" key="1">
    <source>
        <dbReference type="SAM" id="MobiDB-lite"/>
    </source>
</evidence>
<dbReference type="KEGG" id="ccan:109703415"/>
<dbReference type="Pfam" id="PF17919">
    <property type="entry name" value="RT_RNaseH_2"/>
    <property type="match status" value="1"/>
</dbReference>
<dbReference type="OrthoDB" id="8000983at2759"/>
<dbReference type="InterPro" id="IPR043502">
    <property type="entry name" value="DNA/RNA_pol_sf"/>
</dbReference>
<dbReference type="Pfam" id="PF03732">
    <property type="entry name" value="Retrotrans_gag"/>
    <property type="match status" value="1"/>
</dbReference>
<feature type="region of interest" description="Disordered" evidence="1">
    <location>
        <begin position="1"/>
        <end position="131"/>
    </location>
</feature>
<feature type="region of interest" description="Disordered" evidence="1">
    <location>
        <begin position="1019"/>
        <end position="1041"/>
    </location>
</feature>
<dbReference type="Gene3D" id="3.30.70.270">
    <property type="match status" value="2"/>
</dbReference>
<feature type="domain" description="Reverse transcriptase/retrotransposon-derived protein RNase H-like" evidence="3">
    <location>
        <begin position="843"/>
        <end position="939"/>
    </location>
</feature>
<feature type="compositionally biased region" description="Low complexity" evidence="1">
    <location>
        <begin position="19"/>
        <end position="30"/>
    </location>
</feature>
<feature type="region of interest" description="Disordered" evidence="1">
    <location>
        <begin position="559"/>
        <end position="625"/>
    </location>
</feature>
<gene>
    <name evidence="4 6" type="primary">Rtl1</name>
</gene>
<keyword evidence="5" id="KW-1185">Reference proteome</keyword>
<evidence type="ECO:0000313" key="5">
    <source>
        <dbReference type="Proteomes" id="UP001732720"/>
    </source>
</evidence>
<feature type="compositionally biased region" description="Acidic residues" evidence="1">
    <location>
        <begin position="580"/>
        <end position="589"/>
    </location>
</feature>
<dbReference type="CDD" id="cd00303">
    <property type="entry name" value="retropepsin_like"/>
    <property type="match status" value="1"/>
</dbReference>
<sequence length="1356" mass="154876">MIEPSEDSFETMMELKNPSSKQMESSEGSSNTTVEKLGSEVEAAAGPASDPAQESKEPPSGPLQEMEELPIDLLQDMEEPSSGPHKEIEDPPNDLLQDMEESRNGSHQAMEDPLNAAPDGMKEASVNPLGTQEEQEYNTNLKEEGKEVNSEEEIQQGNNPVEMMRSIISLYLRMQDLKEQQRVAEEILVKGINAGRLPSPRSFSGDRREYHEFIVLCQMILQSCPRMFYNDHLRVRYVMNHLSGLALEWAKSLQEQNSPLMENFPAFLEAMSGVFEYRQTLRVAEDAMFNIRQGNRCVTDYINEFQSLIPTLGWPDEVLQAHLCQGLNEDIRHYLFRVPQPDSLDSLIVLVLQIEDKLAERKAMLRLPPEARPRNLTWIDSPTPEKWMVSSWLPTDFHPDIRRAHLFLLLMVRVNPYHSVAVQALVDSGAEGNYMDEKFAQEHYVELYEKPYPQLIQTVDGSLIGDEPIWLYSEPLVCVHQNHQESIEFDIVPSPNFSVVLGINWLRTHAPEVDWIKGRCTFHSPYCLKNCFRAPPPCIALEKHSMSLLPGLPHPYSDLADVFNPKEADDETSDQPSSDGSDDLSESEPSELQQAGDSDHSETFYECPSSAPWEPVGAGMQEQARQQQDDFWELQNMLTNRQDYIQMIPELFDQLHGATWFTRLELRGTIVEESVNGSRTEDTWRAAFGLELQDMKSYRPFTMSPDPIIPQNVILFILKDMLGFCVLSYGQEVIVYSMCQEEHIQHVRQVLVRFRHHNVYCSLDKSQFHRHSAEILGFTISPKGVKLNKSVMDVLMGYPTPGTKKTLRSLIEFVFPYRHFVEHFAMITEPLARQVLNSDPFHWGDEEQEAFECLKRAFRKAPRLYHPKPQNPFYLETGITRMGLYSSLIQIDEQTGKKVTCAFYSRNLSPIEVEYPLVEMKILPIRAAFMVWCRYLENTEEPIMILLNTEDLASLNNDRLTVLLPGHWVFFFSHFNFDVMELPEEDTGQSIAPLRNHCWRAMRGRATRPLLLLAMRGTTRDQANDSGEEDNEDEPEYNEQHEQTLVQELLAMIPIDQILNSFLAHFSMAQIRAVILHFFRGLLYWKNVLALAALLVLLRVRQHLSLPPAPSMEVARPQPRRSLRLILDSTLTAGSGMATAIAQLLSQMPPLVGANTIPAEELAELFLGPGHWRRNALHPQFPRGLRFTPGFWLTLCEFFGVRVTPPEGNRPALHQNRYLELHVVGDEDVVLREALQDDLQRYRQSGLHDGLQDTSQDEQDNDVLEALPTDSAVALPLRPRNLMDPEVLDFLNSRLLYVHGADGQLNLLSREQVARALTRFLTMVYTQAPPAPPTEAQPREEARLEGLPDLEDADLD</sequence>
<organism evidence="6">
    <name type="scientific">Castor canadensis</name>
    <name type="common">American beaver</name>
    <dbReference type="NCBI Taxonomy" id="51338"/>
    <lineage>
        <taxon>Eukaryota</taxon>
        <taxon>Metazoa</taxon>
        <taxon>Chordata</taxon>
        <taxon>Craniata</taxon>
        <taxon>Vertebrata</taxon>
        <taxon>Euteleostomi</taxon>
        <taxon>Mammalia</taxon>
        <taxon>Eutheria</taxon>
        <taxon>Euarchontoglires</taxon>
        <taxon>Glires</taxon>
        <taxon>Rodentia</taxon>
        <taxon>Castorimorpha</taxon>
        <taxon>Castoridae</taxon>
        <taxon>Castor</taxon>
    </lineage>
</organism>
<evidence type="ECO:0000313" key="6">
    <source>
        <dbReference type="RefSeq" id="XP_020044069.1"/>
    </source>
</evidence>
<proteinExistence type="predicted"/>
<dbReference type="InterPro" id="IPR043128">
    <property type="entry name" value="Rev_trsase/Diguanyl_cyclase"/>
</dbReference>
<dbReference type="SUPFAM" id="SSF50630">
    <property type="entry name" value="Acid proteases"/>
    <property type="match status" value="1"/>
</dbReference>
<dbReference type="Ensembl" id="ENSCCNT00000002028.1">
    <property type="protein sequence ID" value="ENSCCNP00000001503.1"/>
    <property type="gene ID" value="ENSCCNG00000001701.1"/>
</dbReference>
<evidence type="ECO:0000313" key="4">
    <source>
        <dbReference type="Ensembl" id="ENSCCNP00000001503.1"/>
    </source>
</evidence>
<evidence type="ECO:0000259" key="3">
    <source>
        <dbReference type="Pfam" id="PF17919"/>
    </source>
</evidence>
<dbReference type="Gene3D" id="2.40.70.10">
    <property type="entry name" value="Acid Proteases"/>
    <property type="match status" value="1"/>
</dbReference>
<feature type="domain" description="Retrotransposon gag" evidence="2">
    <location>
        <begin position="237"/>
        <end position="329"/>
    </location>
</feature>
<dbReference type="SUPFAM" id="SSF56672">
    <property type="entry name" value="DNA/RNA polymerases"/>
    <property type="match status" value="1"/>
</dbReference>
<dbReference type="InterPro" id="IPR021109">
    <property type="entry name" value="Peptidase_aspartic_dom_sf"/>
</dbReference>
<feature type="compositionally biased region" description="Acidic residues" evidence="1">
    <location>
        <begin position="65"/>
        <end position="79"/>
    </location>
</feature>
<dbReference type="GeneID" id="109703415"/>
<dbReference type="InterPro" id="IPR041577">
    <property type="entry name" value="RT_RNaseH_2"/>
</dbReference>
<dbReference type="CDD" id="cd01647">
    <property type="entry name" value="RT_LTR"/>
    <property type="match status" value="1"/>
</dbReference>
<feature type="region of interest" description="Disordered" evidence="1">
    <location>
        <begin position="1328"/>
        <end position="1356"/>
    </location>
</feature>
<accession>A0A8B7WKA4</accession>
<dbReference type="InterPro" id="IPR005162">
    <property type="entry name" value="Retrotrans_gag_dom"/>
</dbReference>
<dbReference type="PANTHER" id="PTHR15503">
    <property type="entry name" value="LDOC1 RELATED"/>
    <property type="match status" value="1"/>
</dbReference>
<dbReference type="CTD" id="388015"/>
<protein>
    <submittedName>
        <fullName evidence="6">Retrotransposon-like protein 1</fullName>
    </submittedName>
</protein>
<dbReference type="RefSeq" id="XP_020044069.1">
    <property type="nucleotide sequence ID" value="XM_020188480.1"/>
</dbReference>
<dbReference type="PANTHER" id="PTHR15503:SF39">
    <property type="entry name" value="RETROTRANSPOSON-LIKE PROTEIN 1"/>
    <property type="match status" value="1"/>
</dbReference>
<feature type="compositionally biased region" description="Basic and acidic residues" evidence="1">
    <location>
        <begin position="1337"/>
        <end position="1346"/>
    </location>
</feature>
<feature type="compositionally biased region" description="Acidic residues" evidence="1">
    <location>
        <begin position="1026"/>
        <end position="1037"/>
    </location>
</feature>
<dbReference type="Proteomes" id="UP001732720">
    <property type="component" value="Chromosome 3"/>
</dbReference>
<name>A0A8B7WKA4_CASCN</name>
<dbReference type="InterPro" id="IPR032567">
    <property type="entry name" value="RTL1-rel"/>
</dbReference>
<reference evidence="6" key="2">
    <citation type="submission" date="2025-04" db="UniProtKB">
        <authorList>
            <consortium name="RefSeq"/>
        </authorList>
    </citation>
    <scope>IDENTIFICATION</scope>
    <source>
        <tissue evidence="6">Leukocyte</tissue>
    </source>
</reference>
<evidence type="ECO:0000259" key="2">
    <source>
        <dbReference type="Pfam" id="PF03732"/>
    </source>
</evidence>